<dbReference type="Pfam" id="PF08021">
    <property type="entry name" value="FAD_binding_9"/>
    <property type="match status" value="1"/>
</dbReference>
<dbReference type="EMBL" id="BAABFC010000009">
    <property type="protein sequence ID" value="GAA4497241.1"/>
    <property type="molecule type" value="Genomic_DNA"/>
</dbReference>
<comment type="similarity">
    <text evidence="1">Belongs to the SIP oxidoreductase family.</text>
</comment>
<dbReference type="Proteomes" id="UP001501321">
    <property type="component" value="Unassembled WGS sequence"/>
</dbReference>
<keyword evidence="4" id="KW-1185">Reference proteome</keyword>
<reference evidence="4" key="1">
    <citation type="journal article" date="2019" name="Int. J. Syst. Evol. Microbiol.">
        <title>The Global Catalogue of Microorganisms (GCM) 10K type strain sequencing project: providing services to taxonomists for standard genome sequencing and annotation.</title>
        <authorList>
            <consortium name="The Broad Institute Genomics Platform"/>
            <consortium name="The Broad Institute Genome Sequencing Center for Infectious Disease"/>
            <person name="Wu L."/>
            <person name="Ma J."/>
        </authorList>
    </citation>
    <scope>NUCLEOTIDE SEQUENCE [LARGE SCALE GENOMIC DNA]</scope>
    <source>
        <strain evidence="4">JCM 32226</strain>
    </source>
</reference>
<evidence type="ECO:0000313" key="3">
    <source>
        <dbReference type="EMBL" id="GAA4497241.1"/>
    </source>
</evidence>
<dbReference type="InterPro" id="IPR017927">
    <property type="entry name" value="FAD-bd_FR_type"/>
</dbReference>
<dbReference type="Pfam" id="PF04954">
    <property type="entry name" value="SIP"/>
    <property type="match status" value="1"/>
</dbReference>
<dbReference type="InterPro" id="IPR017938">
    <property type="entry name" value="Riboflavin_synthase-like_b-brl"/>
</dbReference>
<dbReference type="InterPro" id="IPR013113">
    <property type="entry name" value="SIP_FAD-bd"/>
</dbReference>
<protein>
    <submittedName>
        <fullName evidence="3">Siderophore-interacting protein</fullName>
    </submittedName>
</protein>
<evidence type="ECO:0000313" key="4">
    <source>
        <dbReference type="Proteomes" id="UP001501321"/>
    </source>
</evidence>
<dbReference type="InterPro" id="IPR007037">
    <property type="entry name" value="SIP_rossman_dom"/>
</dbReference>
<dbReference type="PANTHER" id="PTHR30157:SF0">
    <property type="entry name" value="NADPH-DEPENDENT FERRIC-CHELATE REDUCTASE"/>
    <property type="match status" value="1"/>
</dbReference>
<dbReference type="CDD" id="cd06193">
    <property type="entry name" value="siderophore_interacting"/>
    <property type="match status" value="1"/>
</dbReference>
<dbReference type="RefSeq" id="WP_345011334.1">
    <property type="nucleotide sequence ID" value="NZ_BAABFC010000009.1"/>
</dbReference>
<proteinExistence type="inferred from homology"/>
<name>A0ABP8Q584_9GAMM</name>
<dbReference type="SUPFAM" id="SSF63380">
    <property type="entry name" value="Riboflavin synthase domain-like"/>
    <property type="match status" value="1"/>
</dbReference>
<organism evidence="3 4">
    <name type="scientific">Pseudaeromonas paramecii</name>
    <dbReference type="NCBI Taxonomy" id="2138166"/>
    <lineage>
        <taxon>Bacteria</taxon>
        <taxon>Pseudomonadati</taxon>
        <taxon>Pseudomonadota</taxon>
        <taxon>Gammaproteobacteria</taxon>
        <taxon>Aeromonadales</taxon>
        <taxon>Aeromonadaceae</taxon>
        <taxon>Pseudaeromonas</taxon>
    </lineage>
</organism>
<sequence>MTQVPSGGPRCHHLWLAERVVLGPHFIRLWLRGEALALLPADCAGAHVKLMFPQPGEDEPQLPQWDGKGMRWADPAAKPWVRTYTIAAFDGQRLAIDFVRHTAPGPAANWAAHAPLGARLGFGIPGPALPWLAPERYQLLGGDLSALPMLSALLARLPQSARGEAWISVPSEADRQPLVVPPGIRLHWLTDTSPAQSGWSQALAQAEVPTEPVCVTLAGEAGALQQARRQLKGLGLITRPHSYTIPFWQLSYSEEGFHAERHRLMDVAQAEDAV</sequence>
<accession>A0ABP8Q584</accession>
<dbReference type="Gene3D" id="3.40.50.80">
    <property type="entry name" value="Nucleotide-binding domain of ferredoxin-NADP reductase (FNR) module"/>
    <property type="match status" value="1"/>
</dbReference>
<evidence type="ECO:0000256" key="1">
    <source>
        <dbReference type="ARBA" id="ARBA00035644"/>
    </source>
</evidence>
<dbReference type="InterPro" id="IPR039261">
    <property type="entry name" value="FNR_nucleotide-bd"/>
</dbReference>
<dbReference type="PROSITE" id="PS51384">
    <property type="entry name" value="FAD_FR"/>
    <property type="match status" value="1"/>
</dbReference>
<gene>
    <name evidence="3" type="ORF">GCM10023095_13500</name>
</gene>
<dbReference type="Gene3D" id="2.40.30.10">
    <property type="entry name" value="Translation factors"/>
    <property type="match status" value="1"/>
</dbReference>
<dbReference type="PANTHER" id="PTHR30157">
    <property type="entry name" value="FERRIC REDUCTASE, NADPH-DEPENDENT"/>
    <property type="match status" value="1"/>
</dbReference>
<dbReference type="InterPro" id="IPR039374">
    <property type="entry name" value="SIP_fam"/>
</dbReference>
<feature type="domain" description="FAD-binding FR-type" evidence="2">
    <location>
        <begin position="9"/>
        <end position="134"/>
    </location>
</feature>
<comment type="caution">
    <text evidence="3">The sequence shown here is derived from an EMBL/GenBank/DDBJ whole genome shotgun (WGS) entry which is preliminary data.</text>
</comment>
<evidence type="ECO:0000259" key="2">
    <source>
        <dbReference type="PROSITE" id="PS51384"/>
    </source>
</evidence>